<keyword evidence="1" id="KW-0762">Sugar transport</keyword>
<organism evidence="1 2">
    <name type="scientific">Anoxybacterium hadale</name>
    <dbReference type="NCBI Taxonomy" id="3408580"/>
    <lineage>
        <taxon>Bacteria</taxon>
        <taxon>Bacillati</taxon>
        <taxon>Bacillota</taxon>
        <taxon>Clostridia</taxon>
        <taxon>Peptostreptococcales</taxon>
        <taxon>Anaerovoracaceae</taxon>
        <taxon>Anoxybacterium</taxon>
    </lineage>
</organism>
<evidence type="ECO:0000313" key="2">
    <source>
        <dbReference type="Proteomes" id="UP000594014"/>
    </source>
</evidence>
<keyword evidence="1" id="KW-0813">Transport</keyword>
<gene>
    <name evidence="1" type="ORF">FRZ06_21590</name>
</gene>
<dbReference type="Proteomes" id="UP000594014">
    <property type="component" value="Chromosome"/>
</dbReference>
<keyword evidence="2" id="KW-1185">Reference proteome</keyword>
<reference evidence="1" key="1">
    <citation type="submission" date="2019-08" db="EMBL/GenBank/DDBJ databases">
        <title>Genome sequence of Clostridiales bacterium MT110.</title>
        <authorList>
            <person name="Cao J."/>
        </authorList>
    </citation>
    <scope>NUCLEOTIDE SEQUENCE</scope>
    <source>
        <strain evidence="1">MT110</strain>
    </source>
</reference>
<name>A0ACD1AGR0_9FIRM</name>
<sequence length="261" mass="27931">MSITQILLIALVVLILEWVEIWFAYPMVNTPLVLCPIIGLIMGDLNTGIVAGATLQLVFMGAMGIGGTLPADSTLGAVIGTALAISMDRSVEVVLTFAVPIAALGSFLTLLVYIVHGFFNPMVERFCEKGNARGIEWLHFLIAFLSGLPKAIVTFSALALGSGPAEKLISILPDYVSHGLNYATDLIPAVGIALLLRMMWSRKMAVFYFAGFLLAAYLKMPIMGVAAFGIIVAVVLALEERGARLESPAIAKNAEEELFND</sequence>
<accession>A0ACD1AGR0</accession>
<evidence type="ECO:0000313" key="1">
    <source>
        <dbReference type="EMBL" id="QOX65757.1"/>
    </source>
</evidence>
<protein>
    <submittedName>
        <fullName evidence="1">PTS sugar transporter subunit IIC</fullName>
    </submittedName>
</protein>
<proteinExistence type="predicted"/>
<dbReference type="EMBL" id="CP042469">
    <property type="protein sequence ID" value="QOX65757.1"/>
    <property type="molecule type" value="Genomic_DNA"/>
</dbReference>